<gene>
    <name evidence="2" type="ORF">BVRB_020180</name>
</gene>
<evidence type="ECO:0000256" key="1">
    <source>
        <dbReference type="SAM" id="MobiDB-lite"/>
    </source>
</evidence>
<organism evidence="2 3">
    <name type="scientific">Beta vulgaris subsp. vulgaris</name>
    <name type="common">Beet</name>
    <dbReference type="NCBI Taxonomy" id="3555"/>
    <lineage>
        <taxon>Eukaryota</taxon>
        <taxon>Viridiplantae</taxon>
        <taxon>Streptophyta</taxon>
        <taxon>Embryophyta</taxon>
        <taxon>Tracheophyta</taxon>
        <taxon>Spermatophyta</taxon>
        <taxon>Magnoliopsida</taxon>
        <taxon>eudicotyledons</taxon>
        <taxon>Gunneridae</taxon>
        <taxon>Pentapetalae</taxon>
        <taxon>Caryophyllales</taxon>
        <taxon>Chenopodiaceae</taxon>
        <taxon>Betoideae</taxon>
        <taxon>Beta</taxon>
    </lineage>
</organism>
<proteinExistence type="predicted"/>
<dbReference type="AlphaFoldDB" id="A0A0J8DUS6"/>
<dbReference type="Proteomes" id="UP000035740">
    <property type="component" value="Unassembled WGS sequence"/>
</dbReference>
<protein>
    <submittedName>
        <fullName evidence="2">Uncharacterized protein</fullName>
    </submittedName>
</protein>
<dbReference type="EMBL" id="KQ092534">
    <property type="protein sequence ID" value="KMS94560.1"/>
    <property type="molecule type" value="Genomic_DNA"/>
</dbReference>
<accession>A0A0J8DUS6</accession>
<feature type="non-terminal residue" evidence="2">
    <location>
        <position position="1"/>
    </location>
</feature>
<feature type="compositionally biased region" description="Polar residues" evidence="1">
    <location>
        <begin position="200"/>
        <end position="214"/>
    </location>
</feature>
<evidence type="ECO:0000313" key="3">
    <source>
        <dbReference type="Proteomes" id="UP000035740"/>
    </source>
</evidence>
<dbReference type="Gramene" id="KMS94560">
    <property type="protein sequence ID" value="KMS94560"/>
    <property type="gene ID" value="BVRB_020180"/>
</dbReference>
<feature type="region of interest" description="Disordered" evidence="1">
    <location>
        <begin position="198"/>
        <end position="292"/>
    </location>
</feature>
<keyword evidence="3" id="KW-1185">Reference proteome</keyword>
<sequence length="292" mass="30926">APRSLPGFMDPAAHNTNHEDDAGAAVGESVGGFGLGTPTDGPLQAPSYTNFSPLFSASNLTGLPPVAPIALRAGTAANSVVSSVDPSTSYFPSFLDGSAQNGNGFLMDQHGTPNPSFSYATLAAPVPIPCEALAGMKRRRLDDFGSGMMTFASGDQPVDAAVGYARPAPLDAYPSGGFPVTFDMPHLASESMPYFAPTATYPTQQNPSLQIKQTSSEQPQQPQPQRQQQLRSSSPPQEEPLTPESAVDAVLKKTSGSSCHQCKNRRESRHLNFCRNRTRCTGDDKKKKVGRA</sequence>
<feature type="compositionally biased region" description="Low complexity" evidence="1">
    <location>
        <begin position="215"/>
        <end position="240"/>
    </location>
</feature>
<name>A0A0J8DUS6_BETVV</name>
<evidence type="ECO:0000313" key="2">
    <source>
        <dbReference type="EMBL" id="KMS94560.1"/>
    </source>
</evidence>
<reference evidence="2 3" key="1">
    <citation type="journal article" date="2014" name="Nature">
        <title>The genome of the recently domesticated crop plant sugar beet (Beta vulgaris).</title>
        <authorList>
            <person name="Dohm J.C."/>
            <person name="Minoche A.E."/>
            <person name="Holtgrawe D."/>
            <person name="Capella-Gutierrez S."/>
            <person name="Zakrzewski F."/>
            <person name="Tafer H."/>
            <person name="Rupp O."/>
            <person name="Sorensen T.R."/>
            <person name="Stracke R."/>
            <person name="Reinhardt R."/>
            <person name="Goesmann A."/>
            <person name="Kraft T."/>
            <person name="Schulz B."/>
            <person name="Stadler P.F."/>
            <person name="Schmidt T."/>
            <person name="Gabaldon T."/>
            <person name="Lehrach H."/>
            <person name="Weisshaar B."/>
            <person name="Himmelbauer H."/>
        </authorList>
    </citation>
    <scope>NUCLEOTIDE SEQUENCE [LARGE SCALE GENOMIC DNA]</scope>
    <source>
        <tissue evidence="2">Taproot</tissue>
    </source>
</reference>
<feature type="region of interest" description="Disordered" evidence="1">
    <location>
        <begin position="1"/>
        <end position="38"/>
    </location>
</feature>